<dbReference type="PIRSF" id="PIRSF002721">
    <property type="entry name" value="Surface_antigen_Rickettsia"/>
    <property type="match status" value="1"/>
</dbReference>
<dbReference type="Proteomes" id="UP001215503">
    <property type="component" value="Unassembled WGS sequence"/>
</dbReference>
<proteinExistence type="predicted"/>
<keyword evidence="4" id="KW-1185">Reference proteome</keyword>
<evidence type="ECO:0000313" key="4">
    <source>
        <dbReference type="Proteomes" id="UP001215503"/>
    </source>
</evidence>
<evidence type="ECO:0000313" key="3">
    <source>
        <dbReference type="EMBL" id="MDF2095968.1"/>
    </source>
</evidence>
<feature type="chain" id="PRO_5046193440" evidence="1">
    <location>
        <begin position="18"/>
        <end position="160"/>
    </location>
</feature>
<dbReference type="InterPro" id="IPR016364">
    <property type="entry name" value="Surface_antigen_Rickettsia"/>
</dbReference>
<evidence type="ECO:0000256" key="1">
    <source>
        <dbReference type="SAM" id="SignalP"/>
    </source>
</evidence>
<accession>A0ABT5YLX7</accession>
<dbReference type="EMBL" id="JARHUD010000004">
    <property type="protein sequence ID" value="MDF2095968.1"/>
    <property type="molecule type" value="Genomic_DNA"/>
</dbReference>
<dbReference type="RefSeq" id="WP_275821922.1">
    <property type="nucleotide sequence ID" value="NZ_JARHUD010000004.1"/>
</dbReference>
<organism evidence="3 4">
    <name type="scientific">Aquibaculum arenosum</name>
    <dbReference type="NCBI Taxonomy" id="3032591"/>
    <lineage>
        <taxon>Bacteria</taxon>
        <taxon>Pseudomonadati</taxon>
        <taxon>Pseudomonadota</taxon>
        <taxon>Alphaproteobacteria</taxon>
        <taxon>Rhodospirillales</taxon>
        <taxon>Rhodovibrionaceae</taxon>
        <taxon>Aquibaculum</taxon>
    </lineage>
</organism>
<dbReference type="InterPro" id="IPR032635">
    <property type="entry name" value="Anti_2"/>
</dbReference>
<sequence>MRILTLGLALAASLALAGCANQQYDNTRQIGGGLLGAGAGGLAGAALAKNSSSSTRAAATGLGAVLGLVVGSEIGRYMDEQDRQQSYSAWNQATRAPVGQTVSWNNPRSGNYGSVVPVRDGYHQSGAYCREFQQTIVVGGRTERGFGTACQQPDGSWKTI</sequence>
<reference evidence="3 4" key="1">
    <citation type="submission" date="2023-03" db="EMBL/GenBank/DDBJ databases">
        <title>Fodinicurvata sp. CAU 1616 isolated from sea sendiment.</title>
        <authorList>
            <person name="Kim W."/>
        </authorList>
    </citation>
    <scope>NUCLEOTIDE SEQUENCE [LARGE SCALE GENOMIC DNA]</scope>
    <source>
        <strain evidence="3 4">CAU 1616</strain>
    </source>
</reference>
<evidence type="ECO:0000259" key="2">
    <source>
        <dbReference type="Pfam" id="PF16998"/>
    </source>
</evidence>
<gene>
    <name evidence="3" type="ORF">P2G67_08270</name>
</gene>
<dbReference type="Pfam" id="PF16998">
    <property type="entry name" value="17kDa_Anti_2"/>
    <property type="match status" value="1"/>
</dbReference>
<name>A0ABT5YLX7_9PROT</name>
<comment type="caution">
    <text evidence="3">The sequence shown here is derived from an EMBL/GenBank/DDBJ whole genome shotgun (WGS) entry which is preliminary data.</text>
</comment>
<dbReference type="PROSITE" id="PS51257">
    <property type="entry name" value="PROKAR_LIPOPROTEIN"/>
    <property type="match status" value="1"/>
</dbReference>
<protein>
    <submittedName>
        <fullName evidence="3">RT0821/Lpp0805 family surface protein</fullName>
    </submittedName>
</protein>
<keyword evidence="1" id="KW-0732">Signal</keyword>
<feature type="domain" description="Surface antigen" evidence="2">
    <location>
        <begin position="100"/>
        <end position="158"/>
    </location>
</feature>
<feature type="signal peptide" evidence="1">
    <location>
        <begin position="1"/>
        <end position="17"/>
    </location>
</feature>